<dbReference type="Gene3D" id="1.10.443.10">
    <property type="entry name" value="Intergrase catalytic core"/>
    <property type="match status" value="1"/>
</dbReference>
<dbReference type="InterPro" id="IPR013762">
    <property type="entry name" value="Integrase-like_cat_sf"/>
</dbReference>
<dbReference type="GO" id="GO:0015074">
    <property type="term" value="P:DNA integration"/>
    <property type="evidence" value="ECO:0007669"/>
    <property type="project" value="InterPro"/>
</dbReference>
<protein>
    <submittedName>
        <fullName evidence="7">Tyrosine recombinase XerD</fullName>
    </submittedName>
</protein>
<dbReference type="Pfam" id="PF00589">
    <property type="entry name" value="Phage_integrase"/>
    <property type="match status" value="1"/>
</dbReference>
<evidence type="ECO:0000259" key="5">
    <source>
        <dbReference type="PROSITE" id="PS51898"/>
    </source>
</evidence>
<accession>A0A1V4SWW0</accession>
<dbReference type="AlphaFoldDB" id="A0A1V4SWW0"/>
<keyword evidence="2 4" id="KW-0238">DNA-binding</keyword>
<dbReference type="Gene3D" id="1.10.150.130">
    <property type="match status" value="1"/>
</dbReference>
<sequence>MNDKLGKFIESEIENDLDIKTVQKYESIIKDFINYLYNIGEDLEDPKNIKKNFKSYISSLENKNYKPSTINLKITVINKFLRFINIDYSMKYLKQQKKLYISNVISESDYRRMLDVVTDKRDRAIIILLANTGLRVSEALSLTTDIIKDDVILVKGKKGKYREVFLSYRLKEILKDYIENYRIKSSRNKLFTGRKGALKRQSINKILLKYAKKARIRKDKAHPHALRHLFGKRLADKGISLDVIATYLGHEDIKTTVIYTKRNRNELINVLDENFI</sequence>
<proteinExistence type="inferred from homology"/>
<dbReference type="PANTHER" id="PTHR30349">
    <property type="entry name" value="PHAGE INTEGRASE-RELATED"/>
    <property type="match status" value="1"/>
</dbReference>
<dbReference type="GO" id="GO:0006310">
    <property type="term" value="P:DNA recombination"/>
    <property type="evidence" value="ECO:0007669"/>
    <property type="project" value="UniProtKB-KW"/>
</dbReference>
<dbReference type="PROSITE" id="PS51900">
    <property type="entry name" value="CB"/>
    <property type="match status" value="1"/>
</dbReference>
<dbReference type="RefSeq" id="WP_080022683.1">
    <property type="nucleotide sequence ID" value="NZ_LTAY01000037.1"/>
</dbReference>
<evidence type="ECO:0000313" key="7">
    <source>
        <dbReference type="EMBL" id="OPX47912.1"/>
    </source>
</evidence>
<dbReference type="EMBL" id="LTAY01000037">
    <property type="protein sequence ID" value="OPX47912.1"/>
    <property type="molecule type" value="Genomic_DNA"/>
</dbReference>
<gene>
    <name evidence="7" type="primary">xerD_1</name>
    <name evidence="7" type="ORF">CLTHE_14830</name>
</gene>
<organism evidence="7 8">
    <name type="scientific">Clostridium thermobutyricum DSM 4928</name>
    <dbReference type="NCBI Taxonomy" id="1121339"/>
    <lineage>
        <taxon>Bacteria</taxon>
        <taxon>Bacillati</taxon>
        <taxon>Bacillota</taxon>
        <taxon>Clostridia</taxon>
        <taxon>Eubacteriales</taxon>
        <taxon>Clostridiaceae</taxon>
        <taxon>Clostridium</taxon>
    </lineage>
</organism>
<evidence type="ECO:0000256" key="3">
    <source>
        <dbReference type="ARBA" id="ARBA00023172"/>
    </source>
</evidence>
<reference evidence="7 8" key="1">
    <citation type="submission" date="2016-02" db="EMBL/GenBank/DDBJ databases">
        <title>Genome sequence of Clostridium thermobutyricum DSM 4928.</title>
        <authorList>
            <person name="Poehlein A."/>
            <person name="Daniel R."/>
        </authorList>
    </citation>
    <scope>NUCLEOTIDE SEQUENCE [LARGE SCALE GENOMIC DNA]</scope>
    <source>
        <strain evidence="7 8">DSM 4928</strain>
    </source>
</reference>
<evidence type="ECO:0000256" key="4">
    <source>
        <dbReference type="PROSITE-ProRule" id="PRU01248"/>
    </source>
</evidence>
<name>A0A1V4SWW0_9CLOT</name>
<dbReference type="PROSITE" id="PS51898">
    <property type="entry name" value="TYR_RECOMBINASE"/>
    <property type="match status" value="1"/>
</dbReference>
<evidence type="ECO:0000256" key="1">
    <source>
        <dbReference type="ARBA" id="ARBA00008857"/>
    </source>
</evidence>
<comment type="caution">
    <text evidence="7">The sequence shown here is derived from an EMBL/GenBank/DDBJ whole genome shotgun (WGS) entry which is preliminary data.</text>
</comment>
<evidence type="ECO:0000256" key="2">
    <source>
        <dbReference type="ARBA" id="ARBA00023125"/>
    </source>
</evidence>
<dbReference type="InterPro" id="IPR002104">
    <property type="entry name" value="Integrase_catalytic"/>
</dbReference>
<dbReference type="OrthoDB" id="9801717at2"/>
<comment type="similarity">
    <text evidence="1">Belongs to the 'phage' integrase family.</text>
</comment>
<feature type="domain" description="Tyr recombinase" evidence="5">
    <location>
        <begin position="100"/>
        <end position="272"/>
    </location>
</feature>
<feature type="domain" description="Core-binding (CB)" evidence="6">
    <location>
        <begin position="1"/>
        <end position="85"/>
    </location>
</feature>
<dbReference type="Proteomes" id="UP000191448">
    <property type="component" value="Unassembled WGS sequence"/>
</dbReference>
<keyword evidence="3" id="KW-0233">DNA recombination</keyword>
<dbReference type="InterPro" id="IPR010998">
    <property type="entry name" value="Integrase_recombinase_N"/>
</dbReference>
<dbReference type="GO" id="GO:0003677">
    <property type="term" value="F:DNA binding"/>
    <property type="evidence" value="ECO:0007669"/>
    <property type="project" value="UniProtKB-UniRule"/>
</dbReference>
<dbReference type="InterPro" id="IPR011010">
    <property type="entry name" value="DNA_brk_join_enz"/>
</dbReference>
<dbReference type="InterPro" id="IPR044068">
    <property type="entry name" value="CB"/>
</dbReference>
<dbReference type="InterPro" id="IPR050090">
    <property type="entry name" value="Tyrosine_recombinase_XerCD"/>
</dbReference>
<evidence type="ECO:0000259" key="6">
    <source>
        <dbReference type="PROSITE" id="PS51900"/>
    </source>
</evidence>
<dbReference type="PANTHER" id="PTHR30349:SF41">
    <property type="entry name" value="INTEGRASE_RECOMBINASE PROTEIN MJ0367-RELATED"/>
    <property type="match status" value="1"/>
</dbReference>
<evidence type="ECO:0000313" key="8">
    <source>
        <dbReference type="Proteomes" id="UP000191448"/>
    </source>
</evidence>
<dbReference type="SUPFAM" id="SSF56349">
    <property type="entry name" value="DNA breaking-rejoining enzymes"/>
    <property type="match status" value="1"/>
</dbReference>